<dbReference type="InterPro" id="IPR000286">
    <property type="entry name" value="HDACs"/>
</dbReference>
<dbReference type="EMBL" id="JAXBLV010000222">
    <property type="protein sequence ID" value="MDY3562854.1"/>
    <property type="molecule type" value="Genomic_DNA"/>
</dbReference>
<organism evidence="4 5">
    <name type="scientific">Gemmata algarum</name>
    <dbReference type="NCBI Taxonomy" id="2975278"/>
    <lineage>
        <taxon>Bacteria</taxon>
        <taxon>Pseudomonadati</taxon>
        <taxon>Planctomycetota</taxon>
        <taxon>Planctomycetia</taxon>
        <taxon>Gemmatales</taxon>
        <taxon>Gemmataceae</taxon>
        <taxon>Gemmata</taxon>
    </lineage>
</organism>
<accession>A0ABU5F5T1</accession>
<evidence type="ECO:0000259" key="3">
    <source>
        <dbReference type="Pfam" id="PF00850"/>
    </source>
</evidence>
<dbReference type="Gene3D" id="3.40.800.20">
    <property type="entry name" value="Histone deacetylase domain"/>
    <property type="match status" value="1"/>
</dbReference>
<proteinExistence type="inferred from homology"/>
<protein>
    <submittedName>
        <fullName evidence="4">Histone deacetylase</fullName>
    </submittedName>
</protein>
<dbReference type="PRINTS" id="PR01270">
    <property type="entry name" value="HDASUPER"/>
</dbReference>
<keyword evidence="5" id="KW-1185">Reference proteome</keyword>
<dbReference type="Proteomes" id="UP001272242">
    <property type="component" value="Unassembled WGS sequence"/>
</dbReference>
<dbReference type="InterPro" id="IPR023696">
    <property type="entry name" value="Ureohydrolase_dom_sf"/>
</dbReference>
<reference evidence="5" key="1">
    <citation type="journal article" date="2023" name="Mar. Drugs">
        <title>Gemmata algarum, a Novel Planctomycete Isolated from an Algal Mat, Displays Antimicrobial Activity.</title>
        <authorList>
            <person name="Kumar G."/>
            <person name="Kallscheuer N."/>
            <person name="Kashif M."/>
            <person name="Ahamad S."/>
            <person name="Jagadeeshwari U."/>
            <person name="Pannikurungottu S."/>
            <person name="Haufschild T."/>
            <person name="Kabuu M."/>
            <person name="Sasikala C."/>
            <person name="Jogler C."/>
            <person name="Ramana C."/>
        </authorList>
    </citation>
    <scope>NUCLEOTIDE SEQUENCE [LARGE SCALE GENOMIC DNA]</scope>
    <source>
        <strain evidence="5">JC673</strain>
    </source>
</reference>
<name>A0ABU5F5T1_9BACT</name>
<sequence length="327" mass="36266">MKLVYTRRYNIGFLGLERLHPFDSRKYGRAWRAIGSVGRRLRDRAWVGVPGPVSVAELAATHDPAYLTRLNDPCELARVLELPLLRRLPAWAVWRAVLRPMRWAVAGSLVAAREALTHGLALNLSGGYHHARPNGGEGFCVFNDVAHLVHGLRTAGVLAAEDRVVHVDLDAHQGNGVCHHFRSDPGVFLYDAFNPHIYPAHDQEARRRIDCAVPLPDRCTGGEYMRLLNLTLPGFLDSVHRSGRVRLAVYNAGTDVFAGDALGGLGLTAADVLARDLYVIEQLRCRGVPTIMLLSGGYSRESYRLVANTAIELLRRYPIGRTWAEMV</sequence>
<dbReference type="RefSeq" id="WP_320689125.1">
    <property type="nucleotide sequence ID" value="NZ_JAXBLV010000222.1"/>
</dbReference>
<comment type="caution">
    <text evidence="4">The sequence shown here is derived from an EMBL/GenBank/DDBJ whole genome shotgun (WGS) entry which is preliminary data.</text>
</comment>
<dbReference type="SUPFAM" id="SSF52768">
    <property type="entry name" value="Arginase/deacetylase"/>
    <property type="match status" value="1"/>
</dbReference>
<evidence type="ECO:0000313" key="5">
    <source>
        <dbReference type="Proteomes" id="UP001272242"/>
    </source>
</evidence>
<dbReference type="InterPro" id="IPR023801">
    <property type="entry name" value="His_deacetylse_dom"/>
</dbReference>
<dbReference type="InterPro" id="IPR037138">
    <property type="entry name" value="His_deacetylse_dom_sf"/>
</dbReference>
<evidence type="ECO:0000313" key="4">
    <source>
        <dbReference type="EMBL" id="MDY3562854.1"/>
    </source>
</evidence>
<dbReference type="PANTHER" id="PTHR10625">
    <property type="entry name" value="HISTONE DEACETYLASE HDAC1-RELATED"/>
    <property type="match status" value="1"/>
</dbReference>
<gene>
    <name evidence="4" type="ORF">R5W23_004334</name>
</gene>
<dbReference type="InterPro" id="IPR044150">
    <property type="entry name" value="HDAC_classIV"/>
</dbReference>
<keyword evidence="2" id="KW-0378">Hydrolase</keyword>
<evidence type="ECO:0000256" key="1">
    <source>
        <dbReference type="ARBA" id="ARBA00005947"/>
    </source>
</evidence>
<comment type="similarity">
    <text evidence="1">Belongs to the histone deacetylase family.</text>
</comment>
<feature type="domain" description="Histone deacetylase" evidence="3">
    <location>
        <begin position="20"/>
        <end position="311"/>
    </location>
</feature>
<dbReference type="CDD" id="cd09993">
    <property type="entry name" value="HDAC_classIV"/>
    <property type="match status" value="1"/>
</dbReference>
<evidence type="ECO:0000256" key="2">
    <source>
        <dbReference type="ARBA" id="ARBA00022801"/>
    </source>
</evidence>
<dbReference type="PANTHER" id="PTHR10625:SF23">
    <property type="entry name" value="HISTONE DEACETYLASE 11"/>
    <property type="match status" value="1"/>
</dbReference>
<dbReference type="Pfam" id="PF00850">
    <property type="entry name" value="Hist_deacetyl"/>
    <property type="match status" value="1"/>
</dbReference>